<keyword evidence="1" id="KW-0732">Signal</keyword>
<evidence type="ECO:0000313" key="4">
    <source>
        <dbReference type="Proteomes" id="UP000184604"/>
    </source>
</evidence>
<evidence type="ECO:0000256" key="1">
    <source>
        <dbReference type="ARBA" id="ARBA00022729"/>
    </source>
</evidence>
<name>A0A1L5F8U6_CLOKL</name>
<dbReference type="RefSeq" id="WP_073539022.1">
    <property type="nucleotide sequence ID" value="NZ_CP018335.1"/>
</dbReference>
<dbReference type="NCBIfam" id="TIGR01603">
    <property type="entry name" value="maj_tail_phi13"/>
    <property type="match status" value="1"/>
</dbReference>
<evidence type="ECO:0000259" key="2">
    <source>
        <dbReference type="Pfam" id="PF13205"/>
    </source>
</evidence>
<dbReference type="Gene3D" id="2.60.40.1220">
    <property type="match status" value="1"/>
</dbReference>
<dbReference type="Proteomes" id="UP000184604">
    <property type="component" value="Chromosome"/>
</dbReference>
<dbReference type="AlphaFoldDB" id="A0A1L5F8U6"/>
<reference evidence="3 4" key="1">
    <citation type="submission" date="2016-12" db="EMBL/GenBank/DDBJ databases">
        <title>Complete genome sequence of Clostridium kluyveri JZZ isolated from the pit mud of a Chinese flavor liquor-making factory.</title>
        <authorList>
            <person name="Wang Y."/>
        </authorList>
    </citation>
    <scope>NUCLEOTIDE SEQUENCE [LARGE SCALE GENOMIC DNA]</scope>
    <source>
        <strain evidence="3 4">JZZ</strain>
    </source>
</reference>
<accession>A0A1L5F8U6</accession>
<protein>
    <recommendedName>
        <fullName evidence="2">SbsA Ig-like domain-containing protein</fullName>
    </recommendedName>
</protein>
<dbReference type="InterPro" id="IPR014755">
    <property type="entry name" value="Cu-Rt/internalin_Ig-like"/>
</dbReference>
<evidence type="ECO:0000313" key="3">
    <source>
        <dbReference type="EMBL" id="APM39397.1"/>
    </source>
</evidence>
<dbReference type="OrthoDB" id="3078218at2"/>
<feature type="domain" description="SbsA Ig-like" evidence="2">
    <location>
        <begin position="200"/>
        <end position="298"/>
    </location>
</feature>
<dbReference type="InterPro" id="IPR032812">
    <property type="entry name" value="SbsA_Ig"/>
</dbReference>
<gene>
    <name evidence="3" type="ORF">BS101_11915</name>
</gene>
<dbReference type="EMBL" id="CP018335">
    <property type="protein sequence ID" value="APM39397.1"/>
    <property type="molecule type" value="Genomic_DNA"/>
</dbReference>
<proteinExistence type="predicted"/>
<dbReference type="InterPro" id="IPR006490">
    <property type="entry name" value="Maj_tail_phi13"/>
</dbReference>
<sequence>MDKKYGEFVGVKDLHYAIITADTEEAYSADAPKYLAPAAEITNEPDLSNTPTYYDNKPADTYITEGATTVTITVSGVPIEDAAILLGKHYDASTGRMYDSGEPDPPDVALGFIFNKGKTDARHYWYLKGKFSGGNEEGATKSNDVDIRTYQMTFTAVTTTYQWLIDGVEKSLKRIIGETTDSAFNPAGWFTQVQTPDTTTAPSTLTISSVPDDNATSVAVDANVVLTFNNKIASYNVTMVKSDFTPVTTANSFDTAGKVLTINPSSNLDAASAYAVIATNIKDIYGQSLSNQVINFATA</sequence>
<dbReference type="Pfam" id="PF13205">
    <property type="entry name" value="Big_5"/>
    <property type="match status" value="1"/>
</dbReference>
<organism evidence="3 4">
    <name type="scientific">Clostridium kluyveri</name>
    <dbReference type="NCBI Taxonomy" id="1534"/>
    <lineage>
        <taxon>Bacteria</taxon>
        <taxon>Bacillati</taxon>
        <taxon>Bacillota</taxon>
        <taxon>Clostridia</taxon>
        <taxon>Eubacteriales</taxon>
        <taxon>Clostridiaceae</taxon>
        <taxon>Clostridium</taxon>
    </lineage>
</organism>